<evidence type="ECO:0000313" key="4">
    <source>
        <dbReference type="Proteomes" id="UP000184048"/>
    </source>
</evidence>
<evidence type="ECO:0000313" key="3">
    <source>
        <dbReference type="EMBL" id="SHF50831.1"/>
    </source>
</evidence>
<dbReference type="InterPro" id="IPR007110">
    <property type="entry name" value="Ig-like_dom"/>
</dbReference>
<gene>
    <name evidence="3" type="ORF">SAMN02745131_02806</name>
</gene>
<keyword evidence="4" id="KW-1185">Reference proteome</keyword>
<feature type="domain" description="Ig-like" evidence="2">
    <location>
        <begin position="906"/>
        <end position="1006"/>
    </location>
</feature>
<dbReference type="EMBL" id="FQUU01000012">
    <property type="protein sequence ID" value="SHF50831.1"/>
    <property type="molecule type" value="Genomic_DNA"/>
</dbReference>
<accession>A0A1M5C7Y1</accession>
<reference evidence="3 4" key="1">
    <citation type="submission" date="2016-11" db="EMBL/GenBank/DDBJ databases">
        <authorList>
            <person name="Jaros S."/>
            <person name="Januszkiewicz K."/>
            <person name="Wedrychowicz H."/>
        </authorList>
    </citation>
    <scope>NUCLEOTIDE SEQUENCE [LARGE SCALE GENOMIC DNA]</scope>
    <source>
        <strain evidence="3 4">DSM 18119</strain>
    </source>
</reference>
<dbReference type="PROSITE" id="PS50835">
    <property type="entry name" value="IG_LIKE"/>
    <property type="match status" value="1"/>
</dbReference>
<evidence type="ECO:0000259" key="2">
    <source>
        <dbReference type="PROSITE" id="PS50835"/>
    </source>
</evidence>
<organism evidence="3 4">
    <name type="scientific">Flavisolibacter ginsengisoli DSM 18119</name>
    <dbReference type="NCBI Taxonomy" id="1121884"/>
    <lineage>
        <taxon>Bacteria</taxon>
        <taxon>Pseudomonadati</taxon>
        <taxon>Bacteroidota</taxon>
        <taxon>Chitinophagia</taxon>
        <taxon>Chitinophagales</taxon>
        <taxon>Chitinophagaceae</taxon>
        <taxon>Flavisolibacter</taxon>
    </lineage>
</organism>
<feature type="signal peptide" evidence="1">
    <location>
        <begin position="1"/>
        <end position="19"/>
    </location>
</feature>
<dbReference type="Proteomes" id="UP000184048">
    <property type="component" value="Unassembled WGS sequence"/>
</dbReference>
<dbReference type="STRING" id="1121884.SAMN02745131_02806"/>
<dbReference type="AlphaFoldDB" id="A0A1M5C7Y1"/>
<sequence>MKKFYSLTLLLLIIWNLNAQDCSSLQLTYTVHESRCVATGSIDINATGGSHNYNYRAIGTINTPYTSSNSITGLPPGYYSILVKDLYGNCTKQVDSVYVPGSYADPRFQLIKSDASCLGNDGTISTSNQQFGRSPFTYTIIAPSASSIGTSTSTGNFTGLIPGEYSVQLQDSCGGLQVRKITIENYSWWFDNYSVTKTDCNNASVFIGLKDNKGNTNLSGTAFDGYSYGVIMNPADTIWNTSNNFSISIGTHRNLELLVKDKCGNIQTRTWSLPAALRPSIAGISFTDQTCTSFTATVYGQQNLTTPNYCLYDSVNNLVACNATGVFTGLSYGSYCIKTRDACYDTTINNCFRATTPQPGVDDNVSINHQDCSLFTAGITGQQNLPDPNYCLYDVDNNLLSCNNSGIFPNLTYGSYCIRITNSCTDTIISRCFTAIHPTAELTAYHIAANTCSSFDVSVSGNNLLQPLYCLYDSTGTIITCDSTGVFQGLPHGHYCIRAISCADTTAPLCFSSNKPIPSVASWVQVWGRNCNGFSAAIAEQTNLTAPQFCLYNDKDSLLQCNTTGEFDNLAWGSYCIRVKDSCTDSTITRCFTETRPEPMINSWVQQTNASCNDFTATVSGNNFTNPEYCVFDSLGNKLSCNTTGVFDGLPYGHYCFSVKDGCVDTTMQVCQAFTLSRGFSVQSSKSCNVGNTQVSIQFENNNGPYKVKIIHPDGSVKCDTVTNTNPYSILLPGLPAGKQYTIIGTDGCGQKDTSLLTPNASNITKSIVVRAKCPSATWVNGAGDLQVTCTSNYYTTQPGIIKKNGVTNFRSFSSRTGDVYIFSDLEPATYIVEYTMQTCNYRLYDTVTIQPYAYPSQGQSAIYQCDNNTLSLGSDIKGGVSPYTYQIIGSTPSTPDITTAVQTSPVFSINTGTVYSLVRLRAVDGCGNATLNDVSVLPLQNITVKASQKCFYKNTTLSIDTVPNATYEWYRKYTSTDSVLVGTGLTYNLPFFDPSEAGQYVCKMSVNNGCLLRFSSYLLDGDCGYALLPLSIQLQGKHKDGINILTWNINEEKNISSFTIERKAFNDANFSAIGELTTSKGSGSNHYVFKDQQPAQGNQYRIKLLLKDGHIEYSSIISISGNTGISIFPNPVKDQLNILFSGAEREDFTIELFELSGRLLFKTQLKSVSNNRFTYQRDAGVQKGMYLLNITNTVTGVQQTFKVIMN</sequence>
<dbReference type="NCBIfam" id="TIGR04183">
    <property type="entry name" value="Por_Secre_tail"/>
    <property type="match status" value="1"/>
</dbReference>
<dbReference type="InterPro" id="IPR026444">
    <property type="entry name" value="Secre_tail"/>
</dbReference>
<evidence type="ECO:0000256" key="1">
    <source>
        <dbReference type="SAM" id="SignalP"/>
    </source>
</evidence>
<keyword evidence="1" id="KW-0732">Signal</keyword>
<dbReference type="OrthoDB" id="607469at2"/>
<dbReference type="RefSeq" id="WP_072835970.1">
    <property type="nucleotide sequence ID" value="NZ_FQUU01000012.1"/>
</dbReference>
<dbReference type="Pfam" id="PF18962">
    <property type="entry name" value="Por_Secre_tail"/>
    <property type="match status" value="1"/>
</dbReference>
<protein>
    <submittedName>
        <fullName evidence="3">Por secretion system C-terminal sorting domain-containing protein</fullName>
    </submittedName>
</protein>
<proteinExistence type="predicted"/>
<feature type="chain" id="PRO_5012793286" evidence="1">
    <location>
        <begin position="20"/>
        <end position="1207"/>
    </location>
</feature>
<name>A0A1M5C7Y1_9BACT</name>